<feature type="region of interest" description="Disordered" evidence="3">
    <location>
        <begin position="130"/>
        <end position="183"/>
    </location>
</feature>
<proteinExistence type="predicted"/>
<evidence type="ECO:0000256" key="3">
    <source>
        <dbReference type="SAM" id="MobiDB-lite"/>
    </source>
</evidence>
<feature type="coiled-coil region" evidence="2">
    <location>
        <begin position="290"/>
        <end position="325"/>
    </location>
</feature>
<evidence type="ECO:0000313" key="5">
    <source>
        <dbReference type="Proteomes" id="UP001244341"/>
    </source>
</evidence>
<name>A0ABY8TQS1_TETOB</name>
<protein>
    <submittedName>
        <fullName evidence="4">Uncharacterized protein</fullName>
    </submittedName>
</protein>
<evidence type="ECO:0000256" key="1">
    <source>
        <dbReference type="ARBA" id="ARBA00023054"/>
    </source>
</evidence>
<feature type="region of interest" description="Disordered" evidence="3">
    <location>
        <begin position="206"/>
        <end position="227"/>
    </location>
</feature>
<feature type="compositionally biased region" description="Basic and acidic residues" evidence="3">
    <location>
        <begin position="130"/>
        <end position="159"/>
    </location>
</feature>
<dbReference type="EMBL" id="CP126209">
    <property type="protein sequence ID" value="WIA10656.1"/>
    <property type="molecule type" value="Genomic_DNA"/>
</dbReference>
<dbReference type="Proteomes" id="UP001244341">
    <property type="component" value="Chromosome 2b"/>
</dbReference>
<reference evidence="4 5" key="1">
    <citation type="submission" date="2023-05" db="EMBL/GenBank/DDBJ databases">
        <title>A 100% complete, gapless, phased diploid assembly of the Scenedesmus obliquus UTEX 3031 genome.</title>
        <authorList>
            <person name="Biondi T.C."/>
            <person name="Hanschen E.R."/>
            <person name="Kwon T."/>
            <person name="Eng W."/>
            <person name="Kruse C.P.S."/>
            <person name="Koehler S.I."/>
            <person name="Kunde Y."/>
            <person name="Gleasner C.D."/>
            <person name="You Mak K.T."/>
            <person name="Polle J."/>
            <person name="Hovde B.T."/>
            <person name="Starkenburg S.R."/>
        </authorList>
    </citation>
    <scope>NUCLEOTIDE SEQUENCE [LARGE SCALE GENOMIC DNA]</scope>
    <source>
        <strain evidence="4 5">DOE0152z</strain>
    </source>
</reference>
<keyword evidence="5" id="KW-1185">Reference proteome</keyword>
<feature type="region of interest" description="Disordered" evidence="3">
    <location>
        <begin position="407"/>
        <end position="429"/>
    </location>
</feature>
<evidence type="ECO:0000256" key="2">
    <source>
        <dbReference type="SAM" id="Coils"/>
    </source>
</evidence>
<feature type="compositionally biased region" description="Low complexity" evidence="3">
    <location>
        <begin position="206"/>
        <end position="224"/>
    </location>
</feature>
<dbReference type="Gene3D" id="1.20.5.340">
    <property type="match status" value="1"/>
</dbReference>
<organism evidence="4 5">
    <name type="scientific">Tetradesmus obliquus</name>
    <name type="common">Green alga</name>
    <name type="synonym">Acutodesmus obliquus</name>
    <dbReference type="NCBI Taxonomy" id="3088"/>
    <lineage>
        <taxon>Eukaryota</taxon>
        <taxon>Viridiplantae</taxon>
        <taxon>Chlorophyta</taxon>
        <taxon>core chlorophytes</taxon>
        <taxon>Chlorophyceae</taxon>
        <taxon>CS clade</taxon>
        <taxon>Sphaeropleales</taxon>
        <taxon>Scenedesmaceae</taxon>
        <taxon>Tetradesmus</taxon>
    </lineage>
</organism>
<feature type="coiled-coil region" evidence="2">
    <location>
        <begin position="51"/>
        <end position="85"/>
    </location>
</feature>
<feature type="compositionally biased region" description="Low complexity" evidence="3">
    <location>
        <begin position="476"/>
        <end position="494"/>
    </location>
</feature>
<feature type="coiled-coil region" evidence="2">
    <location>
        <begin position="618"/>
        <end position="673"/>
    </location>
</feature>
<feature type="region of interest" description="Disordered" evidence="3">
    <location>
        <begin position="476"/>
        <end position="495"/>
    </location>
</feature>
<keyword evidence="1 2" id="KW-0175">Coiled coil</keyword>
<evidence type="ECO:0000313" key="4">
    <source>
        <dbReference type="EMBL" id="WIA10656.1"/>
    </source>
</evidence>
<dbReference type="PANTHER" id="PTHR32083:SF48">
    <property type="entry name" value="TRANS-GOLGI NETWORK-LOCALIZED SYP41-INTERACTING PROTEIN 1"/>
    <property type="match status" value="1"/>
</dbReference>
<gene>
    <name evidence="4" type="ORF">OEZ85_010836</name>
</gene>
<accession>A0ABY8TQS1</accession>
<sequence length="679" mass="76926">MAQLRDVTAAGAALRPVVESIRDATADSQAKLEALQAFFDQHPGLKDTRGLQRLVDENRRLAAANRQLAEEKQELLDSKKELSNELFSRQQLHNSAVAALREHQRTPVDKKVAALQEQVRMLRQQLHARDAALTKSEDENKDMRDKLGLPHRSLEECRTGSDLSPCKAEGGRFSSRSASPDVSRQLWADADEDDDGMHSSTCSIASGSISPDLQQRQQRQQQQQHSRLREEAERLKAALAAKDEQLLLLQQQVEQLEQEANLAPARAVSPAPPVIHHQKPKTFTEALQQLEVLHQAVANHQQQLLDQNQKAAQRAQDAHQAFNRQLQTEKVQLKVAVLEQQLGESHAKQDRLQLANAQLQERLSAMQLNRPSAEQDVLQQRMQQQADHVQRLQQQLQQERASVEDLQAQLQQQQQHQPPQQSQLQQQLQDKQQQLDKQQQAVQQLQRQLRQQQQQVEGLEQQLQQKEQQLADTQQQLEQQQQQQDVPQQMQQLQDELEDRTRELLEWQIHADALEKDLADLKARAASADALQQQLERANQQLAAHGGEVEALQQELGQCRERIATLEFDLHDAAKDHSALLQRFEGVTAELGRVREGAADMRLRLDHFTGPAGPQARIRQLEGSLQTVQRKYEGAESRATAAAAEVRQLTTKLSNAEDEILALEGQISILEQELAKYAS</sequence>
<dbReference type="PANTHER" id="PTHR32083">
    <property type="entry name" value="CILIA AND FLAGELLA-ASSOCIATED PROTEIN 58-RELATED"/>
    <property type="match status" value="1"/>
</dbReference>
<dbReference type="Gene3D" id="1.10.287.1490">
    <property type="match status" value="1"/>
</dbReference>